<keyword evidence="5" id="KW-0274">FAD</keyword>
<dbReference type="Pfam" id="PF00175">
    <property type="entry name" value="NAD_binding_1"/>
    <property type="match status" value="1"/>
</dbReference>
<evidence type="ECO:0000256" key="7">
    <source>
        <dbReference type="ARBA" id="ARBA00023004"/>
    </source>
</evidence>
<feature type="domain" description="2Fe-2S ferredoxin-type" evidence="10">
    <location>
        <begin position="278"/>
        <end position="362"/>
    </location>
</feature>
<dbReference type="Proteomes" id="UP000006230">
    <property type="component" value="Unassembled WGS sequence"/>
</dbReference>
<dbReference type="STRING" id="314265.R2601_01628"/>
<reference evidence="12 13" key="1">
    <citation type="journal article" date="2010" name="J. Bacteriol.">
        <title>Genome sequences of Pelagibaca bermudensis HTCC2601T and Maritimibacter alkaliphilus HTCC2654T, the type strains of two marine Roseobacter genera.</title>
        <authorList>
            <person name="Thrash J.C."/>
            <person name="Cho J.C."/>
            <person name="Ferriera S."/>
            <person name="Johnson J."/>
            <person name="Vergin K.L."/>
            <person name="Giovannoni S.J."/>
        </authorList>
    </citation>
    <scope>NUCLEOTIDE SEQUENCE [LARGE SCALE GENOMIC DNA]</scope>
    <source>
        <strain evidence="13">DSM 26914 / JCM 13377 / KCTC 12554 / HTCC2601</strain>
    </source>
</reference>
<dbReference type="PANTHER" id="PTHR47354">
    <property type="entry name" value="NADH OXIDOREDUCTASE HCR"/>
    <property type="match status" value="1"/>
</dbReference>
<evidence type="ECO:0000313" key="13">
    <source>
        <dbReference type="Proteomes" id="UP000006230"/>
    </source>
</evidence>
<dbReference type="InterPro" id="IPR036010">
    <property type="entry name" value="2Fe-2S_ferredoxin-like_sf"/>
</dbReference>
<keyword evidence="6" id="KW-0560">Oxidoreductase</keyword>
<evidence type="ECO:0000256" key="1">
    <source>
        <dbReference type="ARBA" id="ARBA00001974"/>
    </source>
</evidence>
<keyword evidence="2" id="KW-0285">Flavoprotein</keyword>
<keyword evidence="8" id="KW-0411">Iron-sulfur</keyword>
<organism evidence="12 13">
    <name type="scientific">Salipiger bermudensis (strain DSM 26914 / JCM 13377 / KCTC 12554 / HTCC2601)</name>
    <name type="common">Pelagibaca bermudensis</name>
    <dbReference type="NCBI Taxonomy" id="314265"/>
    <lineage>
        <taxon>Bacteria</taxon>
        <taxon>Pseudomonadati</taxon>
        <taxon>Pseudomonadota</taxon>
        <taxon>Alphaproteobacteria</taxon>
        <taxon>Rhodobacterales</taxon>
        <taxon>Roseobacteraceae</taxon>
        <taxon>Salipiger</taxon>
    </lineage>
</organism>
<keyword evidence="7" id="KW-0408">Iron</keyword>
<dbReference type="Gene3D" id="3.40.50.80">
    <property type="entry name" value="Nucleotide-binding domain of ferredoxin-NADP reductase (FNR) module"/>
    <property type="match status" value="1"/>
</dbReference>
<dbReference type="PANTHER" id="PTHR47354:SF6">
    <property type="entry name" value="NADH OXIDOREDUCTASE HCR"/>
    <property type="match status" value="1"/>
</dbReference>
<keyword evidence="12" id="KW-0223">Dioxygenase</keyword>
<evidence type="ECO:0000313" key="12">
    <source>
        <dbReference type="EMBL" id="EAU46157.1"/>
    </source>
</evidence>
<dbReference type="SUPFAM" id="SSF52343">
    <property type="entry name" value="Ferredoxin reductase-like, C-terminal NADP-linked domain"/>
    <property type="match status" value="1"/>
</dbReference>
<dbReference type="InterPro" id="IPR017938">
    <property type="entry name" value="Riboflavin_synthase-like_b-brl"/>
</dbReference>
<name>Q0FPQ6_SALBH</name>
<dbReference type="InterPro" id="IPR039261">
    <property type="entry name" value="FNR_nucleotide-bd"/>
</dbReference>
<dbReference type="InterPro" id="IPR006058">
    <property type="entry name" value="2Fe2S_fd_BS"/>
</dbReference>
<evidence type="ECO:0000256" key="2">
    <source>
        <dbReference type="ARBA" id="ARBA00022630"/>
    </source>
</evidence>
<evidence type="ECO:0000256" key="5">
    <source>
        <dbReference type="ARBA" id="ARBA00022827"/>
    </source>
</evidence>
<comment type="cofactor">
    <cofactor evidence="1">
        <name>FAD</name>
        <dbReference type="ChEBI" id="CHEBI:57692"/>
    </cofactor>
</comment>
<dbReference type="AlphaFoldDB" id="Q0FPQ6"/>
<dbReference type="Gene3D" id="3.10.20.30">
    <property type="match status" value="1"/>
</dbReference>
<sequence length="362" mass="38859">MSITSDLIATANSGIWTDSEMLECCAVVPEAPDTVTISFVSPSGNLFKYEPGQFLTLELPVPGGPLYRTYTISSSPSRPLSLSITVKAQPGSIGTRWMLEKLMPGMRVKAIGPAGQFTLDTTARKKKYLFISAGSGVTPTLAMTTYLYDRGTDIDVSIINCARRPGEIIGRRSLAAMASRVPSIKLTFIVEEDDPFQVWTGLRGRLNQIMIGIVAGDYLERDIYCCGPEPFMDAVREMLIGLGYDMSRYSQESFSAPAETAEDVPDLDDVTPDESVAAQITFVSSKVTAGCTETDTVLAVARGAGLNIPSGCTFGVCGTCKIRKTKGEVHMVHNGGISEDDIADGYILACCSKPVGQVEVDI</sequence>
<evidence type="ECO:0000256" key="4">
    <source>
        <dbReference type="ARBA" id="ARBA00022723"/>
    </source>
</evidence>
<evidence type="ECO:0000256" key="6">
    <source>
        <dbReference type="ARBA" id="ARBA00023002"/>
    </source>
</evidence>
<keyword evidence="13" id="KW-1185">Reference proteome</keyword>
<dbReference type="InterPro" id="IPR001041">
    <property type="entry name" value="2Fe-2S_ferredoxin-type"/>
</dbReference>
<evidence type="ECO:0000256" key="8">
    <source>
        <dbReference type="ARBA" id="ARBA00023014"/>
    </source>
</evidence>
<dbReference type="InterPro" id="IPR017927">
    <property type="entry name" value="FAD-bd_FR_type"/>
</dbReference>
<evidence type="ECO:0000259" key="11">
    <source>
        <dbReference type="PROSITE" id="PS51384"/>
    </source>
</evidence>
<dbReference type="InterPro" id="IPR008333">
    <property type="entry name" value="Cbr1-like_FAD-bd_dom"/>
</dbReference>
<proteinExistence type="inferred from homology"/>
<dbReference type="Pfam" id="PF00111">
    <property type="entry name" value="Fer2"/>
    <property type="match status" value="1"/>
</dbReference>
<dbReference type="SUPFAM" id="SSF54292">
    <property type="entry name" value="2Fe-2S ferredoxin-like"/>
    <property type="match status" value="1"/>
</dbReference>
<dbReference type="InterPro" id="IPR001433">
    <property type="entry name" value="OxRdtase_FAD/NAD-bd"/>
</dbReference>
<evidence type="ECO:0000256" key="3">
    <source>
        <dbReference type="ARBA" id="ARBA00022714"/>
    </source>
</evidence>
<dbReference type="PROSITE" id="PS51085">
    <property type="entry name" value="2FE2S_FER_2"/>
    <property type="match status" value="1"/>
</dbReference>
<dbReference type="Pfam" id="PF00970">
    <property type="entry name" value="FAD_binding_6"/>
    <property type="match status" value="1"/>
</dbReference>
<dbReference type="EMBL" id="AATQ01000017">
    <property type="protein sequence ID" value="EAU46157.1"/>
    <property type="molecule type" value="Genomic_DNA"/>
</dbReference>
<dbReference type="RefSeq" id="WP_007801485.1">
    <property type="nucleotide sequence ID" value="NZ_DS022277.1"/>
</dbReference>
<evidence type="ECO:0000256" key="9">
    <source>
        <dbReference type="ARBA" id="ARBA00061434"/>
    </source>
</evidence>
<dbReference type="GO" id="GO:0051537">
    <property type="term" value="F:2 iron, 2 sulfur cluster binding"/>
    <property type="evidence" value="ECO:0007669"/>
    <property type="project" value="UniProtKB-KW"/>
</dbReference>
<dbReference type="eggNOG" id="COG1018">
    <property type="taxonomic scope" value="Bacteria"/>
</dbReference>
<keyword evidence="4" id="KW-0479">Metal-binding</keyword>
<dbReference type="InterPro" id="IPR012675">
    <property type="entry name" value="Beta-grasp_dom_sf"/>
</dbReference>
<keyword evidence="3" id="KW-0001">2Fe-2S</keyword>
<dbReference type="GO" id="GO:0051213">
    <property type="term" value="F:dioxygenase activity"/>
    <property type="evidence" value="ECO:0007669"/>
    <property type="project" value="UniProtKB-KW"/>
</dbReference>
<accession>Q0FPQ6</accession>
<evidence type="ECO:0000259" key="10">
    <source>
        <dbReference type="PROSITE" id="PS51085"/>
    </source>
</evidence>
<dbReference type="InterPro" id="IPR050415">
    <property type="entry name" value="MRET"/>
</dbReference>
<comment type="similarity">
    <text evidence="9">In the N-terminal section; belongs to the FAD-binding oxidoreductase type 6 family.</text>
</comment>
<dbReference type="Gene3D" id="2.40.30.10">
    <property type="entry name" value="Translation factors"/>
    <property type="match status" value="1"/>
</dbReference>
<dbReference type="PROSITE" id="PS51384">
    <property type="entry name" value="FAD_FR"/>
    <property type="match status" value="1"/>
</dbReference>
<gene>
    <name evidence="12" type="ORF">R2601_01628</name>
</gene>
<dbReference type="GO" id="GO:0046872">
    <property type="term" value="F:metal ion binding"/>
    <property type="evidence" value="ECO:0007669"/>
    <property type="project" value="UniProtKB-KW"/>
</dbReference>
<dbReference type="PRINTS" id="PR00410">
    <property type="entry name" value="PHEHYDRXLASE"/>
</dbReference>
<protein>
    <submittedName>
        <fullName evidence="12">Possible dioxygenase reductase subunit</fullName>
    </submittedName>
</protein>
<dbReference type="HOGENOM" id="CLU_003827_14_3_5"/>
<dbReference type="SUPFAM" id="SSF63380">
    <property type="entry name" value="Riboflavin synthase domain-like"/>
    <property type="match status" value="1"/>
</dbReference>
<feature type="domain" description="FAD-binding FR-type" evidence="11">
    <location>
        <begin position="17"/>
        <end position="120"/>
    </location>
</feature>
<dbReference type="CDD" id="cd06215">
    <property type="entry name" value="FNR_iron_sulfur_binding_1"/>
    <property type="match status" value="1"/>
</dbReference>
<dbReference type="OrthoDB" id="9796486at2"/>
<dbReference type="CDD" id="cd00207">
    <property type="entry name" value="fer2"/>
    <property type="match status" value="1"/>
</dbReference>
<dbReference type="PROSITE" id="PS00197">
    <property type="entry name" value="2FE2S_FER_1"/>
    <property type="match status" value="1"/>
</dbReference>
<comment type="caution">
    <text evidence="12">The sequence shown here is derived from an EMBL/GenBank/DDBJ whole genome shotgun (WGS) entry which is preliminary data.</text>
</comment>